<proteinExistence type="predicted"/>
<accession>R0GTS0</accession>
<evidence type="ECO:0000256" key="1">
    <source>
        <dbReference type="SAM" id="MobiDB-lite"/>
    </source>
</evidence>
<feature type="non-terminal residue" evidence="2">
    <location>
        <position position="1"/>
    </location>
</feature>
<name>R0GTS0_9BRAS</name>
<dbReference type="EMBL" id="KB870812">
    <property type="protein sequence ID" value="EOA14538.1"/>
    <property type="molecule type" value="Genomic_DNA"/>
</dbReference>
<dbReference type="AlphaFoldDB" id="R0GTS0"/>
<organism evidence="2 3">
    <name type="scientific">Capsella rubella</name>
    <dbReference type="NCBI Taxonomy" id="81985"/>
    <lineage>
        <taxon>Eukaryota</taxon>
        <taxon>Viridiplantae</taxon>
        <taxon>Streptophyta</taxon>
        <taxon>Embryophyta</taxon>
        <taxon>Tracheophyta</taxon>
        <taxon>Spermatophyta</taxon>
        <taxon>Magnoliopsida</taxon>
        <taxon>eudicotyledons</taxon>
        <taxon>Gunneridae</taxon>
        <taxon>Pentapetalae</taxon>
        <taxon>rosids</taxon>
        <taxon>malvids</taxon>
        <taxon>Brassicales</taxon>
        <taxon>Brassicaceae</taxon>
        <taxon>Camelineae</taxon>
        <taxon>Capsella</taxon>
    </lineage>
</organism>
<keyword evidence="3" id="KW-1185">Reference proteome</keyword>
<protein>
    <submittedName>
        <fullName evidence="2">Uncharacterized protein</fullName>
    </submittedName>
</protein>
<evidence type="ECO:0000313" key="3">
    <source>
        <dbReference type="Proteomes" id="UP000029121"/>
    </source>
</evidence>
<feature type="compositionally biased region" description="Basic residues" evidence="1">
    <location>
        <begin position="64"/>
        <end position="92"/>
    </location>
</feature>
<feature type="region of interest" description="Disordered" evidence="1">
    <location>
        <begin position="64"/>
        <end position="97"/>
    </location>
</feature>
<dbReference type="Proteomes" id="UP000029121">
    <property type="component" value="Unassembled WGS sequence"/>
</dbReference>
<gene>
    <name evidence="2" type="ORF">CARUB_v10027770mg</name>
</gene>
<evidence type="ECO:0000313" key="2">
    <source>
        <dbReference type="EMBL" id="EOA14538.1"/>
    </source>
</evidence>
<reference evidence="3" key="1">
    <citation type="journal article" date="2013" name="Nat. Genet.">
        <title>The Capsella rubella genome and the genomic consequences of rapid mating system evolution.</title>
        <authorList>
            <person name="Slotte T."/>
            <person name="Hazzouri K.M."/>
            <person name="Agren J.A."/>
            <person name="Koenig D."/>
            <person name="Maumus F."/>
            <person name="Guo Y.L."/>
            <person name="Steige K."/>
            <person name="Platts A.E."/>
            <person name="Escobar J.S."/>
            <person name="Newman L.K."/>
            <person name="Wang W."/>
            <person name="Mandakova T."/>
            <person name="Vello E."/>
            <person name="Smith L.M."/>
            <person name="Henz S.R."/>
            <person name="Steffen J."/>
            <person name="Takuno S."/>
            <person name="Brandvain Y."/>
            <person name="Coop G."/>
            <person name="Andolfatto P."/>
            <person name="Hu T.T."/>
            <person name="Blanchette M."/>
            <person name="Clark R.M."/>
            <person name="Quesneville H."/>
            <person name="Nordborg M."/>
            <person name="Gaut B.S."/>
            <person name="Lysak M.A."/>
            <person name="Jenkins J."/>
            <person name="Grimwood J."/>
            <person name="Chapman J."/>
            <person name="Prochnik S."/>
            <person name="Shu S."/>
            <person name="Rokhsar D."/>
            <person name="Schmutz J."/>
            <person name="Weigel D."/>
            <person name="Wright S.I."/>
        </authorList>
    </citation>
    <scope>NUCLEOTIDE SEQUENCE [LARGE SCALE GENOMIC DNA]</scope>
    <source>
        <strain evidence="3">cv. Monte Gargano</strain>
    </source>
</reference>
<sequence length="114" mass="13314">TRESKEPTIDHVRSKQTYRTTCVVFHRVLILVRFGDYVSNLTLDVCLRFIENLALALKRNHQSQKHIKRAKTHKKPMGFTKRKQVHKKKVKSEKKNPAVAGKELRALVPENKRS</sequence>